<proteinExistence type="predicted"/>
<keyword evidence="2" id="KW-0560">Oxidoreductase</keyword>
<evidence type="ECO:0000313" key="3">
    <source>
        <dbReference type="Proteomes" id="UP000193467"/>
    </source>
</evidence>
<keyword evidence="1" id="KW-0732">Signal</keyword>
<keyword evidence="2" id="KW-0223">Dioxygenase</keyword>
<comment type="caution">
    <text evidence="2">The sequence shown here is derived from an EMBL/GenBank/DDBJ whole genome shotgun (WGS) entry which is preliminary data.</text>
</comment>
<dbReference type="AlphaFoldDB" id="A0A1Y2EL30"/>
<keyword evidence="3" id="KW-1185">Reference proteome</keyword>
<accession>A0A1Y2EL30</accession>
<dbReference type="InterPro" id="IPR015889">
    <property type="entry name" value="Intradiol_dOase_core"/>
</dbReference>
<dbReference type="SUPFAM" id="SSF49482">
    <property type="entry name" value="Aromatic compound dioxygenase"/>
    <property type="match status" value="1"/>
</dbReference>
<dbReference type="PANTHER" id="PTHR34315">
    <property type="match status" value="1"/>
</dbReference>
<gene>
    <name evidence="2" type="ORF">BCR35DRAFT_165320</name>
</gene>
<dbReference type="InParanoid" id="A0A1Y2EL30"/>
<sequence>MLRTLAFASTLLASSLLVAAHPGEEHHAPTGAELARRSHQAAKRTSVASKCANHIGANKRARRAKRAAAALKKRDIDASSLTTAEYKGFSTIQNSSCVTAPEVTEGPYYINNELVRQDLRETQAGIDLVLDIGVIDINTCEPLDNVYVEIWACNATGQYSGFTTAQTAGGGGMQKRQGMSTSMTDDYSFGRGGWPTNDEGVVEFTTTFPGFYTGRTVHTHLMVHDNYTIQDDGTINSAAGTIYHIGQIFYDEDLLTQVLATSAYTNTTQTRTLNADDTILTSENTDGNNAYADTSLIGESIEDGVLAYITIGVDSTLSDSITSSNTATAIDSSIQASALSAATAGSVNADTSLSSSAAATAGSTSVAATATATGTVAEGVASATATGSFASKMGGSVLAAGIPVLGAVAFFARG</sequence>
<dbReference type="Gene3D" id="2.60.130.10">
    <property type="entry name" value="Aromatic compound dioxygenase"/>
    <property type="match status" value="1"/>
</dbReference>
<evidence type="ECO:0000256" key="1">
    <source>
        <dbReference type="SAM" id="SignalP"/>
    </source>
</evidence>
<dbReference type="STRING" id="106004.A0A1Y2EL30"/>
<dbReference type="GO" id="GO:0016702">
    <property type="term" value="F:oxidoreductase activity, acting on single donors with incorporation of molecular oxygen, incorporation of two atoms of oxygen"/>
    <property type="evidence" value="ECO:0007669"/>
    <property type="project" value="InterPro"/>
</dbReference>
<organism evidence="2 3">
    <name type="scientific">Leucosporidium creatinivorum</name>
    <dbReference type="NCBI Taxonomy" id="106004"/>
    <lineage>
        <taxon>Eukaryota</taxon>
        <taxon>Fungi</taxon>
        <taxon>Dikarya</taxon>
        <taxon>Basidiomycota</taxon>
        <taxon>Pucciniomycotina</taxon>
        <taxon>Microbotryomycetes</taxon>
        <taxon>Leucosporidiales</taxon>
        <taxon>Leucosporidium</taxon>
    </lineage>
</organism>
<evidence type="ECO:0000313" key="2">
    <source>
        <dbReference type="EMBL" id="ORY72247.1"/>
    </source>
</evidence>
<dbReference type="EMBL" id="MCGR01000053">
    <property type="protein sequence ID" value="ORY72247.1"/>
    <property type="molecule type" value="Genomic_DNA"/>
</dbReference>
<dbReference type="PANTHER" id="PTHR34315:SF1">
    <property type="entry name" value="INTRADIOL RING-CLEAVAGE DIOXYGENASES DOMAIN-CONTAINING PROTEIN-RELATED"/>
    <property type="match status" value="1"/>
</dbReference>
<feature type="signal peptide" evidence="1">
    <location>
        <begin position="1"/>
        <end position="20"/>
    </location>
</feature>
<name>A0A1Y2EL30_9BASI</name>
<dbReference type="Proteomes" id="UP000193467">
    <property type="component" value="Unassembled WGS sequence"/>
</dbReference>
<feature type="chain" id="PRO_5012417905" evidence="1">
    <location>
        <begin position="21"/>
        <end position="414"/>
    </location>
</feature>
<dbReference type="CDD" id="cd03457">
    <property type="entry name" value="intradiol_dioxygenase_like"/>
    <property type="match status" value="1"/>
</dbReference>
<dbReference type="GO" id="GO:0008199">
    <property type="term" value="F:ferric iron binding"/>
    <property type="evidence" value="ECO:0007669"/>
    <property type="project" value="InterPro"/>
</dbReference>
<reference evidence="2 3" key="1">
    <citation type="submission" date="2016-07" db="EMBL/GenBank/DDBJ databases">
        <title>Pervasive Adenine N6-methylation of Active Genes in Fungi.</title>
        <authorList>
            <consortium name="DOE Joint Genome Institute"/>
            <person name="Mondo S.J."/>
            <person name="Dannebaum R.O."/>
            <person name="Kuo R.C."/>
            <person name="Labutti K."/>
            <person name="Haridas S."/>
            <person name="Kuo A."/>
            <person name="Salamov A."/>
            <person name="Ahrendt S.R."/>
            <person name="Lipzen A."/>
            <person name="Sullivan W."/>
            <person name="Andreopoulos W.B."/>
            <person name="Clum A."/>
            <person name="Lindquist E."/>
            <person name="Daum C."/>
            <person name="Ramamoorthy G.K."/>
            <person name="Gryganskyi A."/>
            <person name="Culley D."/>
            <person name="Magnuson J.K."/>
            <person name="James T.Y."/>
            <person name="O'Malley M.A."/>
            <person name="Stajich J.E."/>
            <person name="Spatafora J.W."/>
            <person name="Visel A."/>
            <person name="Grigoriev I.V."/>
        </authorList>
    </citation>
    <scope>NUCLEOTIDE SEQUENCE [LARGE SCALE GENOMIC DNA]</scope>
    <source>
        <strain evidence="2 3">62-1032</strain>
    </source>
</reference>
<protein>
    <submittedName>
        <fullName evidence="2">Intradiol ring-cleavage dioxygenase</fullName>
    </submittedName>
</protein>
<dbReference type="OrthoDB" id="121380at2759"/>